<evidence type="ECO:0000256" key="2">
    <source>
        <dbReference type="ARBA" id="ARBA00022578"/>
    </source>
</evidence>
<feature type="non-terminal residue" evidence="7">
    <location>
        <position position="381"/>
    </location>
</feature>
<dbReference type="PANTHER" id="PTHR35004">
    <property type="entry name" value="TRANSPOSASE RV3428C-RELATED"/>
    <property type="match status" value="1"/>
</dbReference>
<comment type="caution">
    <text evidence="7">The sequence shown here is derived from an EMBL/GenBank/DDBJ whole genome shotgun (WGS) entry which is preliminary data.</text>
</comment>
<dbReference type="GO" id="GO:0032196">
    <property type="term" value="P:transposition"/>
    <property type="evidence" value="ECO:0007669"/>
    <property type="project" value="UniProtKB-KW"/>
</dbReference>
<dbReference type="STRING" id="77635.BISU_1621"/>
<dbReference type="InterPro" id="IPR017894">
    <property type="entry name" value="HTH_IS21_transposase_type"/>
</dbReference>
<keyword evidence="2" id="KW-0815">Transposition</keyword>
<dbReference type="Pfam" id="PF22483">
    <property type="entry name" value="Mu-transpos_C_2"/>
    <property type="match status" value="1"/>
</dbReference>
<dbReference type="PROSITE" id="PS50531">
    <property type="entry name" value="HTH_IS21"/>
    <property type="match status" value="1"/>
</dbReference>
<sequence length="381" mass="43536">MINMSRINSIRRRRREGESIASIARAEGVSEPTVRKYLKVDDLSARPPVRKGRASMLDEWTPVIEQWLAEDRVTWRKQRHTATRVWERLRDEHGVKVSLSTVTRKVAQLKREFAFERESGFLDLVWHPGECQADFGEVDVRYRGSVTRMRHFVLDFPYSNIGLSQLMPAENAECTCQALSDIFEWLGGVPVRIVYDNAAGVGRKRFDGIRLTRLFQAFQTHYGFEYSFCNPYPGHEKGGVEARVGAVRRKLFVPVPSVWNIESFNERLPERCLALGDREHYRKGEGQAGLFEDDRKALMPLPSKRFDVVTWKRLKTDKYGQVTLQGRHRYSTGPEHAGREVIVGLRALGIEILDAKGAHIATHPRAYGDKPTSSIGRNLGT</sequence>
<dbReference type="GO" id="GO:0015074">
    <property type="term" value="P:DNA integration"/>
    <property type="evidence" value="ECO:0007669"/>
    <property type="project" value="InterPro"/>
</dbReference>
<name>A0A087EBE2_9BIFI</name>
<feature type="domain" description="Integrase catalytic" evidence="6">
    <location>
        <begin position="124"/>
        <end position="295"/>
    </location>
</feature>
<dbReference type="OrthoDB" id="2065409at2"/>
<dbReference type="EMBL" id="JGZR01000002">
    <property type="protein sequence ID" value="KFJ05093.1"/>
    <property type="molecule type" value="Genomic_DNA"/>
</dbReference>
<dbReference type="AlphaFoldDB" id="A0A087EBE2"/>
<dbReference type="SUPFAM" id="SSF53098">
    <property type="entry name" value="Ribonuclease H-like"/>
    <property type="match status" value="1"/>
</dbReference>
<evidence type="ECO:0000256" key="3">
    <source>
        <dbReference type="ARBA" id="ARBA00023125"/>
    </source>
</evidence>
<protein>
    <submittedName>
        <fullName evidence="7">Transposase</fullName>
    </submittedName>
</protein>
<feature type="domain" description="HTH IS21-type" evidence="5">
    <location>
        <begin position="5"/>
        <end position="68"/>
    </location>
</feature>
<dbReference type="Proteomes" id="UP000029055">
    <property type="component" value="Unassembled WGS sequence"/>
</dbReference>
<dbReference type="InterPro" id="IPR036397">
    <property type="entry name" value="RNaseH_sf"/>
</dbReference>
<dbReference type="InterPro" id="IPR012337">
    <property type="entry name" value="RNaseH-like_sf"/>
</dbReference>
<evidence type="ECO:0000313" key="8">
    <source>
        <dbReference type="Proteomes" id="UP000029055"/>
    </source>
</evidence>
<accession>A0A087EBE2</accession>
<evidence type="ECO:0000256" key="1">
    <source>
        <dbReference type="ARBA" id="ARBA00009277"/>
    </source>
</evidence>
<keyword evidence="3" id="KW-0238">DNA-binding</keyword>
<keyword evidence="8" id="KW-1185">Reference proteome</keyword>
<dbReference type="NCBIfam" id="NF033546">
    <property type="entry name" value="transpos_IS21"/>
    <property type="match status" value="1"/>
</dbReference>
<reference evidence="7 8" key="1">
    <citation type="submission" date="2014-03" db="EMBL/GenBank/DDBJ databases">
        <title>Genomics of Bifidobacteria.</title>
        <authorList>
            <person name="Ventura M."/>
            <person name="Milani C."/>
            <person name="Lugli G.A."/>
        </authorList>
    </citation>
    <scope>NUCLEOTIDE SEQUENCE [LARGE SCALE GENOMIC DNA]</scope>
    <source>
        <strain evidence="7 8">LMG 11597</strain>
    </source>
</reference>
<dbReference type="InterPro" id="IPR009057">
    <property type="entry name" value="Homeodomain-like_sf"/>
</dbReference>
<dbReference type="GO" id="GO:0003677">
    <property type="term" value="F:DNA binding"/>
    <property type="evidence" value="ECO:0007669"/>
    <property type="project" value="UniProtKB-KW"/>
</dbReference>
<dbReference type="eggNOG" id="COG4584">
    <property type="taxonomic scope" value="Bacteria"/>
</dbReference>
<dbReference type="Gene3D" id="3.30.420.10">
    <property type="entry name" value="Ribonuclease H-like superfamily/Ribonuclease H"/>
    <property type="match status" value="1"/>
</dbReference>
<evidence type="ECO:0000313" key="7">
    <source>
        <dbReference type="EMBL" id="KFJ05093.1"/>
    </source>
</evidence>
<evidence type="ECO:0000259" key="6">
    <source>
        <dbReference type="PROSITE" id="PS50994"/>
    </source>
</evidence>
<keyword evidence="4" id="KW-0233">DNA recombination</keyword>
<dbReference type="GO" id="GO:0006310">
    <property type="term" value="P:DNA recombination"/>
    <property type="evidence" value="ECO:0007669"/>
    <property type="project" value="UniProtKB-KW"/>
</dbReference>
<evidence type="ECO:0000256" key="4">
    <source>
        <dbReference type="ARBA" id="ARBA00023172"/>
    </source>
</evidence>
<dbReference type="SUPFAM" id="SSF46689">
    <property type="entry name" value="Homeodomain-like"/>
    <property type="match status" value="1"/>
</dbReference>
<proteinExistence type="inferred from homology"/>
<organism evidence="7 8">
    <name type="scientific">Bifidobacterium subtile</name>
    <dbReference type="NCBI Taxonomy" id="77635"/>
    <lineage>
        <taxon>Bacteria</taxon>
        <taxon>Bacillati</taxon>
        <taxon>Actinomycetota</taxon>
        <taxon>Actinomycetes</taxon>
        <taxon>Bifidobacteriales</taxon>
        <taxon>Bifidobacteriaceae</taxon>
        <taxon>Bifidobacterium</taxon>
    </lineage>
</organism>
<dbReference type="InterPro" id="IPR001584">
    <property type="entry name" value="Integrase_cat-core"/>
</dbReference>
<evidence type="ECO:0000259" key="5">
    <source>
        <dbReference type="PROSITE" id="PS50531"/>
    </source>
</evidence>
<dbReference type="InterPro" id="IPR054353">
    <property type="entry name" value="IstA-like_C"/>
</dbReference>
<comment type="similarity">
    <text evidence="1">Belongs to the transposase IS21/IS408/IS1162 family.</text>
</comment>
<dbReference type="PROSITE" id="PS50994">
    <property type="entry name" value="INTEGRASE"/>
    <property type="match status" value="1"/>
</dbReference>
<gene>
    <name evidence="7" type="ORF">BISU_1621</name>
</gene>